<comment type="similarity">
    <text evidence="1">Belongs to the AB hydrolase superfamily.</text>
</comment>
<reference evidence="4" key="2">
    <citation type="submission" date="2007-04" db="EMBL/GenBank/DDBJ databases">
        <title>The genome of the human body louse.</title>
        <authorList>
            <consortium name="The Human Body Louse Genome Consortium"/>
            <person name="Kirkness E."/>
            <person name="Walenz B."/>
            <person name="Hass B."/>
            <person name="Bruggner R."/>
            <person name="Strausberg R."/>
        </authorList>
    </citation>
    <scope>NUCLEOTIDE SEQUENCE</scope>
    <source>
        <strain evidence="4">USDA</strain>
    </source>
</reference>
<dbReference type="InParanoid" id="E0VG01"/>
<dbReference type="PANTHER" id="PTHR43798:SF14">
    <property type="entry name" value="SERINE HYDROLASE-LIKE PROTEIN DDB_G0286239"/>
    <property type="match status" value="1"/>
</dbReference>
<gene>
    <name evidence="5" type="primary">8236700</name>
    <name evidence="4" type="ORF">Phum_PHUM170160</name>
</gene>
<dbReference type="KEGG" id="phu:Phum_PHUM170160"/>
<dbReference type="InterPro" id="IPR000073">
    <property type="entry name" value="AB_hydrolase_1"/>
</dbReference>
<dbReference type="VEuPathDB" id="VectorBase:PHUM170160"/>
<dbReference type="HOGENOM" id="CLU_020336_8_2_1"/>
<reference evidence="4" key="1">
    <citation type="submission" date="2007-04" db="EMBL/GenBank/DDBJ databases">
        <title>Annotation of Pediculus humanus corporis strain USDA.</title>
        <authorList>
            <person name="Kirkness E."/>
            <person name="Hannick L."/>
            <person name="Hass B."/>
            <person name="Bruggner R."/>
            <person name="Lawson D."/>
            <person name="Bidwell S."/>
            <person name="Joardar V."/>
            <person name="Caler E."/>
            <person name="Walenz B."/>
            <person name="Inman J."/>
            <person name="Schobel S."/>
            <person name="Galinsky K."/>
            <person name="Amedeo P."/>
            <person name="Strausberg R."/>
        </authorList>
    </citation>
    <scope>NUCLEOTIDE SEQUENCE</scope>
    <source>
        <strain evidence="4">USDA</strain>
    </source>
</reference>
<dbReference type="InterPro" id="IPR029058">
    <property type="entry name" value="AB_hydrolase_fold"/>
</dbReference>
<dbReference type="Pfam" id="PF00561">
    <property type="entry name" value="Abhydrolase_1"/>
    <property type="match status" value="1"/>
</dbReference>
<dbReference type="OMA" id="PAGTSYH"/>
<dbReference type="EnsemblMetazoa" id="PHUM170160-RA">
    <property type="protein sequence ID" value="PHUM170160-PA"/>
    <property type="gene ID" value="PHUM170160"/>
</dbReference>
<evidence type="ECO:0000313" key="5">
    <source>
        <dbReference type="EnsemblMetazoa" id="PHUM170160-PA"/>
    </source>
</evidence>
<dbReference type="GO" id="GO:0016020">
    <property type="term" value="C:membrane"/>
    <property type="evidence" value="ECO:0007669"/>
    <property type="project" value="TreeGrafter"/>
</dbReference>
<sequence length="298" mass="34394">MCNGVWSGPKDQRPILCVHGWQDNGNSFKTLIPHLPENYSYLAIDLPGHGLSSHIYKGLFYRIMEYISVLRRIQHFYNWPKISLIGHSYGSAMSFLFSSLFPKDVDFFIAIDLLKPTSWNSSKDFKNASKDIEKMLKNDVLSNTKSPVYDRTELIERYVKGSHKSLTRKSAEILLERGSREVDEGLYRYTRDVKLKTLLKPYFSQNELLNLSKRIECSVLFIKAEQSPFFESKENVESVMEVLQKNAKLFEYHVLPGTHHLHINTPEIVAPVINSFLIKSGINIESFKLLQNDVVEND</sequence>
<dbReference type="SUPFAM" id="SSF53474">
    <property type="entry name" value="alpha/beta-Hydrolases"/>
    <property type="match status" value="1"/>
</dbReference>
<dbReference type="STRING" id="121224.E0VG01"/>
<organism>
    <name type="scientific">Pediculus humanus subsp. corporis</name>
    <name type="common">Body louse</name>
    <dbReference type="NCBI Taxonomy" id="121224"/>
    <lineage>
        <taxon>Eukaryota</taxon>
        <taxon>Metazoa</taxon>
        <taxon>Ecdysozoa</taxon>
        <taxon>Arthropoda</taxon>
        <taxon>Hexapoda</taxon>
        <taxon>Insecta</taxon>
        <taxon>Pterygota</taxon>
        <taxon>Neoptera</taxon>
        <taxon>Paraneoptera</taxon>
        <taxon>Psocodea</taxon>
        <taxon>Troctomorpha</taxon>
        <taxon>Phthiraptera</taxon>
        <taxon>Anoplura</taxon>
        <taxon>Pediculidae</taxon>
        <taxon>Pediculus</taxon>
    </lineage>
</organism>
<dbReference type="GO" id="GO:0016787">
    <property type="term" value="F:hydrolase activity"/>
    <property type="evidence" value="ECO:0007669"/>
    <property type="project" value="UniProtKB-KW"/>
</dbReference>
<dbReference type="PANTHER" id="PTHR43798">
    <property type="entry name" value="MONOACYLGLYCEROL LIPASE"/>
    <property type="match status" value="1"/>
</dbReference>
<dbReference type="EMBL" id="AAZO01001978">
    <property type="status" value="NOT_ANNOTATED_CDS"/>
    <property type="molecule type" value="Genomic_DNA"/>
</dbReference>
<dbReference type="AlphaFoldDB" id="E0VG01"/>
<dbReference type="Proteomes" id="UP000009046">
    <property type="component" value="Unassembled WGS sequence"/>
</dbReference>
<evidence type="ECO:0000256" key="2">
    <source>
        <dbReference type="ARBA" id="ARBA00022801"/>
    </source>
</evidence>
<keyword evidence="2 4" id="KW-0378">Hydrolase</keyword>
<dbReference type="GeneID" id="8236700"/>
<feature type="domain" description="AB hydrolase-1" evidence="3">
    <location>
        <begin position="14"/>
        <end position="122"/>
    </location>
</feature>
<protein>
    <submittedName>
        <fullName evidence="4 5">Valacyclovir hydrolase, putative</fullName>
    </submittedName>
</protein>
<dbReference type="eggNOG" id="KOG1454">
    <property type="taxonomic scope" value="Eukaryota"/>
</dbReference>
<evidence type="ECO:0000256" key="1">
    <source>
        <dbReference type="ARBA" id="ARBA00008645"/>
    </source>
</evidence>
<evidence type="ECO:0000313" key="6">
    <source>
        <dbReference type="Proteomes" id="UP000009046"/>
    </source>
</evidence>
<name>E0VG01_PEDHC</name>
<accession>E0VG01</accession>
<proteinExistence type="inferred from homology"/>
<reference evidence="5" key="3">
    <citation type="submission" date="2021-02" db="UniProtKB">
        <authorList>
            <consortium name="EnsemblMetazoa"/>
        </authorList>
    </citation>
    <scope>IDENTIFICATION</scope>
    <source>
        <strain evidence="5">USDA</strain>
    </source>
</reference>
<evidence type="ECO:0000313" key="4">
    <source>
        <dbReference type="EMBL" id="EEB12307.1"/>
    </source>
</evidence>
<dbReference type="EMBL" id="DS235129">
    <property type="protein sequence ID" value="EEB12307.1"/>
    <property type="molecule type" value="Genomic_DNA"/>
</dbReference>
<dbReference type="ESTHER" id="pedhc-e0vg01">
    <property type="family name" value="SERHL"/>
</dbReference>
<dbReference type="InterPro" id="IPR050266">
    <property type="entry name" value="AB_hydrolase_sf"/>
</dbReference>
<dbReference type="RefSeq" id="XP_002425045.1">
    <property type="nucleotide sequence ID" value="XM_002425000.1"/>
</dbReference>
<dbReference type="CTD" id="8236700"/>
<dbReference type="OrthoDB" id="190201at2759"/>
<keyword evidence="6" id="KW-1185">Reference proteome</keyword>
<dbReference type="Gene3D" id="3.40.50.1820">
    <property type="entry name" value="alpha/beta hydrolase"/>
    <property type="match status" value="1"/>
</dbReference>
<evidence type="ECO:0000259" key="3">
    <source>
        <dbReference type="Pfam" id="PF00561"/>
    </source>
</evidence>